<evidence type="ECO:0000256" key="3">
    <source>
        <dbReference type="ARBA" id="ARBA00022553"/>
    </source>
</evidence>
<dbReference type="PANTHER" id="PTHR46047:SF2">
    <property type="entry name" value="TYROSINE-PROTEIN PHOSPHATASE NON-RECEPTOR TYPE 1"/>
    <property type="match status" value="1"/>
</dbReference>
<reference evidence="9" key="1">
    <citation type="submission" date="2023-04" db="EMBL/GenBank/DDBJ databases">
        <title>Chromosome-level genome of Chaenocephalus aceratus.</title>
        <authorList>
            <person name="Park H."/>
        </authorList>
    </citation>
    <scope>NUCLEOTIDE SEQUENCE</scope>
    <source>
        <strain evidence="9">DE</strain>
        <tissue evidence="9">Muscle</tissue>
    </source>
</reference>
<dbReference type="InterPro" id="IPR051985">
    <property type="entry name" value="NR_tyrosine_phosphatase"/>
</dbReference>
<comment type="caution">
    <text evidence="9">The sequence shown here is derived from an EMBL/GenBank/DDBJ whole genome shotgun (WGS) entry which is preliminary data.</text>
</comment>
<dbReference type="SUPFAM" id="SSF52799">
    <property type="entry name" value="(Phosphotyrosine protein) phosphatases II"/>
    <property type="match status" value="1"/>
</dbReference>
<evidence type="ECO:0000313" key="10">
    <source>
        <dbReference type="Proteomes" id="UP001228049"/>
    </source>
</evidence>
<keyword evidence="5" id="KW-0904">Protein phosphatase</keyword>
<feature type="compositionally biased region" description="Basic and acidic residues" evidence="7">
    <location>
        <begin position="169"/>
        <end position="210"/>
    </location>
</feature>
<keyword evidence="4" id="KW-0378">Hydrolase</keyword>
<organism evidence="9 10">
    <name type="scientific">Dissostichus eleginoides</name>
    <name type="common">Patagonian toothfish</name>
    <name type="synonym">Dissostichus amissus</name>
    <dbReference type="NCBI Taxonomy" id="100907"/>
    <lineage>
        <taxon>Eukaryota</taxon>
        <taxon>Metazoa</taxon>
        <taxon>Chordata</taxon>
        <taxon>Craniata</taxon>
        <taxon>Vertebrata</taxon>
        <taxon>Euteleostomi</taxon>
        <taxon>Actinopterygii</taxon>
        <taxon>Neopterygii</taxon>
        <taxon>Teleostei</taxon>
        <taxon>Neoteleostei</taxon>
        <taxon>Acanthomorphata</taxon>
        <taxon>Eupercaria</taxon>
        <taxon>Perciformes</taxon>
        <taxon>Notothenioidei</taxon>
        <taxon>Nototheniidae</taxon>
        <taxon>Dissostichus</taxon>
    </lineage>
</organism>
<dbReference type="GO" id="GO:1903898">
    <property type="term" value="P:negative regulation of PERK-mediated unfolded protein response"/>
    <property type="evidence" value="ECO:0007669"/>
    <property type="project" value="TreeGrafter"/>
</dbReference>
<evidence type="ECO:0000256" key="4">
    <source>
        <dbReference type="ARBA" id="ARBA00022801"/>
    </source>
</evidence>
<keyword evidence="8" id="KW-1133">Transmembrane helix</keyword>
<dbReference type="AlphaFoldDB" id="A0AAD9CD39"/>
<dbReference type="EC" id="3.1.3.48" evidence="2"/>
<dbReference type="GO" id="GO:0070373">
    <property type="term" value="P:negative regulation of ERK1 and ERK2 cascade"/>
    <property type="evidence" value="ECO:0007669"/>
    <property type="project" value="TreeGrafter"/>
</dbReference>
<dbReference type="GO" id="GO:0005769">
    <property type="term" value="C:early endosome"/>
    <property type="evidence" value="ECO:0007669"/>
    <property type="project" value="TreeGrafter"/>
</dbReference>
<dbReference type="GO" id="GO:0004726">
    <property type="term" value="F:non-membrane spanning protein tyrosine phosphatase activity"/>
    <property type="evidence" value="ECO:0007669"/>
    <property type="project" value="TreeGrafter"/>
</dbReference>
<evidence type="ECO:0000256" key="6">
    <source>
        <dbReference type="ARBA" id="ARBA00023136"/>
    </source>
</evidence>
<feature type="transmembrane region" description="Helical" evidence="8">
    <location>
        <begin position="249"/>
        <end position="269"/>
    </location>
</feature>
<name>A0AAD9CD39_DISEL</name>
<feature type="compositionally biased region" description="Pro residues" evidence="7">
    <location>
        <begin position="156"/>
        <end position="165"/>
    </location>
</feature>
<evidence type="ECO:0000256" key="2">
    <source>
        <dbReference type="ARBA" id="ARBA00013064"/>
    </source>
</evidence>
<dbReference type="PANTHER" id="PTHR46047">
    <property type="entry name" value="TYROSINE-PROTEIN PHOSPHATASE NON-RECEPTOR TYPE 61F"/>
    <property type="match status" value="1"/>
</dbReference>
<dbReference type="GO" id="GO:0019901">
    <property type="term" value="F:protein kinase binding"/>
    <property type="evidence" value="ECO:0007669"/>
    <property type="project" value="TreeGrafter"/>
</dbReference>
<dbReference type="GO" id="GO:0005783">
    <property type="term" value="C:endoplasmic reticulum"/>
    <property type="evidence" value="ECO:0007669"/>
    <property type="project" value="TreeGrafter"/>
</dbReference>
<dbReference type="EMBL" id="JASDAP010000008">
    <property type="protein sequence ID" value="KAK1899096.1"/>
    <property type="molecule type" value="Genomic_DNA"/>
</dbReference>
<protein>
    <recommendedName>
        <fullName evidence="2">protein-tyrosine-phosphatase</fullName>
        <ecNumber evidence="2">3.1.3.48</ecNumber>
    </recommendedName>
</protein>
<dbReference type="InterPro" id="IPR029021">
    <property type="entry name" value="Prot-tyrosine_phosphatase-like"/>
</dbReference>
<dbReference type="Proteomes" id="UP001228049">
    <property type="component" value="Unassembled WGS sequence"/>
</dbReference>
<evidence type="ECO:0000256" key="1">
    <source>
        <dbReference type="ARBA" id="ARBA00004308"/>
    </source>
</evidence>
<feature type="compositionally biased region" description="Acidic residues" evidence="7">
    <location>
        <begin position="211"/>
        <end position="237"/>
    </location>
</feature>
<keyword evidence="3" id="KW-0597">Phosphoprotein</keyword>
<evidence type="ECO:0000256" key="8">
    <source>
        <dbReference type="SAM" id="Phobius"/>
    </source>
</evidence>
<evidence type="ECO:0000313" key="9">
    <source>
        <dbReference type="EMBL" id="KAK1899096.1"/>
    </source>
</evidence>
<comment type="subcellular location">
    <subcellularLocation>
        <location evidence="1">Endomembrane system</location>
    </subcellularLocation>
</comment>
<feature type="region of interest" description="Disordered" evidence="7">
    <location>
        <begin position="137"/>
        <end position="246"/>
    </location>
</feature>
<feature type="region of interest" description="Disordered" evidence="7">
    <location>
        <begin position="61"/>
        <end position="86"/>
    </location>
</feature>
<evidence type="ECO:0000256" key="7">
    <source>
        <dbReference type="SAM" id="MobiDB-lite"/>
    </source>
</evidence>
<dbReference type="Gene3D" id="3.90.190.10">
    <property type="entry name" value="Protein tyrosine phosphatase superfamily"/>
    <property type="match status" value="1"/>
</dbReference>
<keyword evidence="10" id="KW-1185">Reference proteome</keyword>
<accession>A0AAD9CD39</accession>
<keyword evidence="6 8" id="KW-0472">Membrane</keyword>
<proteinExistence type="predicted"/>
<feature type="compositionally biased region" description="Pro residues" evidence="7">
    <location>
        <begin position="69"/>
        <end position="80"/>
    </location>
</feature>
<evidence type="ECO:0000256" key="5">
    <source>
        <dbReference type="ARBA" id="ARBA00022912"/>
    </source>
</evidence>
<sequence>MSARKDPSSVRIREVLLEMRRYRMGLIQTADQLRFSYLAVIEGAKYIGGDTSLQDFWKELSKEEDEPPEFTPPPPPPPRDPPVDRVESSFFPEHQEVIQQTQTRSLGPPCVRLIKPDLLLLFLFFLRSSQEPELRKRNLAAPLPPLPPADVLMEDPPSPAPPKPPRQQQHLDEEKMEKEKMEEEKLEKKMEEEKLEKKMEEEKLEKKMEEEKMEEEKMEEEKMEENMESFDGPLEELDPPKDPQSPGSWPLLTNVCLVSFLAVGAYVCYRACFH</sequence>
<keyword evidence="8" id="KW-0812">Transmembrane</keyword>
<gene>
    <name evidence="9" type="ORF">KUDE01_018618</name>
</gene>